<dbReference type="HOGENOM" id="CLU_032864_1_0_1"/>
<dbReference type="PANTHER" id="PTHR33127">
    <property type="entry name" value="TRANSMEMBRANE PROTEIN"/>
    <property type="match status" value="1"/>
</dbReference>
<evidence type="ECO:0000259" key="2">
    <source>
        <dbReference type="Pfam" id="PF03478"/>
    </source>
</evidence>
<sequence>MERSTETGSGQSKSSTTFISAAEKKPITDGTTGLPSELLLGVNATVICATPLGWILVRESAGGSTYLLDPQSRRQDNKIQLPPLAGIEDDVLMFSNCLLTDQPNSPAGCVVLVVHPIDPVIWYHHMGTTSSEWIRHEYDIGIQGDDHETCKVLIVPIAACHGKFYFKCYFDEIVVLDFCPGPVFTSLKLDGAGLRDGGTGRIQVFLLESDGELYMVHVYRMDFSEQRWCLVDDLGDRAFFVAPWYFGASCLAGKYGIQKNCVYSVCFLSDESFTISNIGDGTSHVHSLREAETPCEAICRALWMLPTDPK</sequence>
<reference evidence="3 4" key="1">
    <citation type="submission" date="2012-08" db="EMBL/GenBank/DDBJ databases">
        <title>Oryza genome evolution.</title>
        <authorList>
            <person name="Wing R.A."/>
        </authorList>
    </citation>
    <scope>NUCLEOTIDE SEQUENCE</scope>
</reference>
<dbReference type="AlphaFoldDB" id="A0A0D9V1Y2"/>
<feature type="domain" description="KIB1-4 beta-propeller" evidence="2">
    <location>
        <begin position="41"/>
        <end position="270"/>
    </location>
</feature>
<name>A0A0D9V1Y2_9ORYZ</name>
<protein>
    <recommendedName>
        <fullName evidence="2">KIB1-4 beta-propeller domain-containing protein</fullName>
    </recommendedName>
</protein>
<feature type="region of interest" description="Disordered" evidence="1">
    <location>
        <begin position="1"/>
        <end position="26"/>
    </location>
</feature>
<reference evidence="3" key="3">
    <citation type="submission" date="2015-04" db="UniProtKB">
        <authorList>
            <consortium name="EnsemblPlants"/>
        </authorList>
    </citation>
    <scope>IDENTIFICATION</scope>
</reference>
<accession>A0A0D9V1Y2</accession>
<evidence type="ECO:0000256" key="1">
    <source>
        <dbReference type="SAM" id="MobiDB-lite"/>
    </source>
</evidence>
<reference evidence="4" key="2">
    <citation type="submission" date="2013-12" db="EMBL/GenBank/DDBJ databases">
        <authorList>
            <person name="Yu Y."/>
            <person name="Lee S."/>
            <person name="de Baynast K."/>
            <person name="Wissotski M."/>
            <person name="Liu L."/>
            <person name="Talag J."/>
            <person name="Goicoechea J."/>
            <person name="Angelova A."/>
            <person name="Jetty R."/>
            <person name="Kudrna D."/>
            <person name="Golser W."/>
            <person name="Rivera L."/>
            <person name="Zhang J."/>
            <person name="Wing R."/>
        </authorList>
    </citation>
    <scope>NUCLEOTIDE SEQUENCE</scope>
</reference>
<feature type="compositionally biased region" description="Polar residues" evidence="1">
    <location>
        <begin position="1"/>
        <end position="19"/>
    </location>
</feature>
<dbReference type="PANTHER" id="PTHR33127:SF85">
    <property type="entry name" value="OS11G0436500 PROTEIN"/>
    <property type="match status" value="1"/>
</dbReference>
<keyword evidence="4" id="KW-1185">Reference proteome</keyword>
<dbReference type="eggNOG" id="ENOG502R45B">
    <property type="taxonomic scope" value="Eukaryota"/>
</dbReference>
<evidence type="ECO:0000313" key="3">
    <source>
        <dbReference type="EnsemblPlants" id="LPERR01G16670.1"/>
    </source>
</evidence>
<dbReference type="Gramene" id="LPERR01G16670.1">
    <property type="protein sequence ID" value="LPERR01G16670.1"/>
    <property type="gene ID" value="LPERR01G16670"/>
</dbReference>
<evidence type="ECO:0000313" key="4">
    <source>
        <dbReference type="Proteomes" id="UP000032180"/>
    </source>
</evidence>
<dbReference type="Proteomes" id="UP000032180">
    <property type="component" value="Chromosome 1"/>
</dbReference>
<dbReference type="EnsemblPlants" id="LPERR01G16670.1">
    <property type="protein sequence ID" value="LPERR01G16670.1"/>
    <property type="gene ID" value="LPERR01G16670"/>
</dbReference>
<proteinExistence type="predicted"/>
<dbReference type="Pfam" id="PF03478">
    <property type="entry name" value="Beta-prop_KIB1-4"/>
    <property type="match status" value="1"/>
</dbReference>
<organism evidence="3 4">
    <name type="scientific">Leersia perrieri</name>
    <dbReference type="NCBI Taxonomy" id="77586"/>
    <lineage>
        <taxon>Eukaryota</taxon>
        <taxon>Viridiplantae</taxon>
        <taxon>Streptophyta</taxon>
        <taxon>Embryophyta</taxon>
        <taxon>Tracheophyta</taxon>
        <taxon>Spermatophyta</taxon>
        <taxon>Magnoliopsida</taxon>
        <taxon>Liliopsida</taxon>
        <taxon>Poales</taxon>
        <taxon>Poaceae</taxon>
        <taxon>BOP clade</taxon>
        <taxon>Oryzoideae</taxon>
        <taxon>Oryzeae</taxon>
        <taxon>Oryzinae</taxon>
        <taxon>Leersia</taxon>
    </lineage>
</organism>
<dbReference type="InterPro" id="IPR005174">
    <property type="entry name" value="KIB1-4_b-propeller"/>
</dbReference>